<comment type="caution">
    <text evidence="2">The sequence shown here is derived from an EMBL/GenBank/DDBJ whole genome shotgun (WGS) entry which is preliminary data.</text>
</comment>
<dbReference type="Pfam" id="PF06551">
    <property type="entry name" value="DUF1120"/>
    <property type="match status" value="1"/>
</dbReference>
<dbReference type="AlphaFoldDB" id="A0A3A5JYI5"/>
<organism evidence="2 3">
    <name type="scientific">Buttiauxella izardii</name>
    <dbReference type="NCBI Taxonomy" id="82991"/>
    <lineage>
        <taxon>Bacteria</taxon>
        <taxon>Pseudomonadati</taxon>
        <taxon>Pseudomonadota</taxon>
        <taxon>Gammaproteobacteria</taxon>
        <taxon>Enterobacterales</taxon>
        <taxon>Enterobacteriaceae</taxon>
        <taxon>Buttiauxella</taxon>
    </lineage>
</organism>
<evidence type="ECO:0000313" key="3">
    <source>
        <dbReference type="Proteomes" id="UP000276295"/>
    </source>
</evidence>
<dbReference type="Proteomes" id="UP000276295">
    <property type="component" value="Unassembled WGS sequence"/>
</dbReference>
<dbReference type="RefSeq" id="WP_120062743.1">
    <property type="nucleotide sequence ID" value="NZ_QZWH01000001.1"/>
</dbReference>
<evidence type="ECO:0000256" key="1">
    <source>
        <dbReference type="SAM" id="SignalP"/>
    </source>
</evidence>
<protein>
    <submittedName>
        <fullName evidence="2">DUF1120 domain-containing protein</fullName>
    </submittedName>
</protein>
<evidence type="ECO:0000313" key="2">
    <source>
        <dbReference type="EMBL" id="RJT27898.1"/>
    </source>
</evidence>
<feature type="chain" id="PRO_5017278920" evidence="1">
    <location>
        <begin position="20"/>
        <end position="231"/>
    </location>
</feature>
<dbReference type="OrthoDB" id="6602763at2"/>
<sequence>MKKNLICVLLGLACFSAVAADSVELKVTGTLVNGACTPTLDNNGAVNFGNIPVGNLSKTATNQLGSKNINLTITCEQPMPIGFTTLDNRNATTFVQTIANANADNSAVSAAANQYGLGKTAGGINLGSYSIATLVNSATVDGVAVDVLSNGLNADTNPRSWSKSVNGSTGVGTAGAVGVMTAATQGTLVPMAGKVFVYPLKVSAAVQGTDVLAITDNTDFDGSTTISLVYL</sequence>
<proteinExistence type="predicted"/>
<name>A0A3A5JYI5_9ENTR</name>
<dbReference type="InterPro" id="IPR010546">
    <property type="entry name" value="DUF1120"/>
</dbReference>
<keyword evidence="3" id="KW-1185">Reference proteome</keyword>
<gene>
    <name evidence="2" type="ORF">D6029_00045</name>
</gene>
<accession>A0A3A5JYI5</accession>
<feature type="signal peptide" evidence="1">
    <location>
        <begin position="1"/>
        <end position="19"/>
    </location>
</feature>
<dbReference type="EMBL" id="QZWH01000001">
    <property type="protein sequence ID" value="RJT27898.1"/>
    <property type="molecule type" value="Genomic_DNA"/>
</dbReference>
<reference evidence="2 3" key="1">
    <citation type="submission" date="2018-09" db="EMBL/GenBank/DDBJ databases">
        <title>Draft genome sequence of Buttiauxella izardii CCUG 35510T.</title>
        <authorList>
            <person name="Salva-Serra F."/>
            <person name="Marathe N."/>
            <person name="Moore E."/>
            <person name="Stadler-Svensson L."/>
            <person name="Engstrom-Jakobsson H."/>
        </authorList>
    </citation>
    <scope>NUCLEOTIDE SEQUENCE [LARGE SCALE GENOMIC DNA]</scope>
    <source>
        <strain evidence="2 3">CCUG 35510</strain>
    </source>
</reference>
<keyword evidence="1" id="KW-0732">Signal</keyword>